<dbReference type="InterPro" id="IPR005665">
    <property type="entry name" value="SecF_bac"/>
</dbReference>
<dbReference type="InterPro" id="IPR022645">
    <property type="entry name" value="SecD/SecF_bac"/>
</dbReference>
<comment type="function">
    <text evidence="9">Part of the Sec protein translocase complex. Interacts with the SecYEG preprotein conducting channel. SecDF uses the proton motive force (PMF) to complete protein translocation after the ATP-dependent function of SecA.</text>
</comment>
<evidence type="ECO:0000313" key="16">
    <source>
        <dbReference type="EMBL" id="NMH98154.1"/>
    </source>
</evidence>
<dbReference type="PRINTS" id="PR01755">
    <property type="entry name" value="SECFTRNLCASE"/>
</dbReference>
<feature type="transmembrane region" description="Helical" evidence="9">
    <location>
        <begin position="386"/>
        <end position="409"/>
    </location>
</feature>
<comment type="subunit">
    <text evidence="9">Forms a complex with SecF. Part of the essential Sec protein translocation apparatus which comprises SecA, SecYEG and auxiliary proteins SecDF. Other proteins may also be involved.</text>
</comment>
<feature type="transmembrane region" description="Helical" evidence="9">
    <location>
        <begin position="598"/>
        <end position="615"/>
    </location>
</feature>
<dbReference type="PANTHER" id="PTHR30081:SF1">
    <property type="entry name" value="PROTEIN TRANSLOCASE SUBUNIT SECD"/>
    <property type="match status" value="1"/>
</dbReference>
<dbReference type="InterPro" id="IPR048634">
    <property type="entry name" value="SecD_SecF_C"/>
</dbReference>
<evidence type="ECO:0000256" key="4">
    <source>
        <dbReference type="ARBA" id="ARBA00022692"/>
    </source>
</evidence>
<evidence type="ECO:0000256" key="1">
    <source>
        <dbReference type="ARBA" id="ARBA00004651"/>
    </source>
</evidence>
<feature type="chain" id="PRO_5047190211" description="Multifunctional fusion protein" evidence="12">
    <location>
        <begin position="26"/>
        <end position="776"/>
    </location>
</feature>
<evidence type="ECO:0000313" key="17">
    <source>
        <dbReference type="Proteomes" id="UP000820669"/>
    </source>
</evidence>
<evidence type="ECO:0000256" key="7">
    <source>
        <dbReference type="ARBA" id="ARBA00023010"/>
    </source>
</evidence>
<evidence type="ECO:0000256" key="12">
    <source>
        <dbReference type="SAM" id="SignalP"/>
    </source>
</evidence>
<dbReference type="EMBL" id="JAAXLA010000019">
    <property type="protein sequence ID" value="NMH98154.1"/>
    <property type="molecule type" value="Genomic_DNA"/>
</dbReference>
<keyword evidence="7 9" id="KW-0811">Translocation</keyword>
<feature type="domain" description="Protein translocase subunit SecDF P1" evidence="14">
    <location>
        <begin position="62"/>
        <end position="118"/>
    </location>
</feature>
<keyword evidence="2 9" id="KW-0813">Transport</keyword>
<feature type="transmembrane region" description="Helical" evidence="9">
    <location>
        <begin position="307"/>
        <end position="329"/>
    </location>
</feature>
<feature type="transmembrane region" description="Helical" evidence="9">
    <location>
        <begin position="622"/>
        <end position="643"/>
    </location>
</feature>
<dbReference type="NCBIfam" id="TIGR01129">
    <property type="entry name" value="secD"/>
    <property type="match status" value="1"/>
</dbReference>
<accession>A0ABX1S9B1</accession>
<keyword evidence="5 9" id="KW-0653">Protein transport</keyword>
<evidence type="ECO:0000256" key="2">
    <source>
        <dbReference type="ARBA" id="ARBA00022448"/>
    </source>
</evidence>
<organism evidence="16 17">
    <name type="scientific">Pseudonocardia acidicola</name>
    <dbReference type="NCBI Taxonomy" id="2724939"/>
    <lineage>
        <taxon>Bacteria</taxon>
        <taxon>Bacillati</taxon>
        <taxon>Actinomycetota</taxon>
        <taxon>Actinomycetes</taxon>
        <taxon>Pseudonocardiales</taxon>
        <taxon>Pseudonocardiaceae</taxon>
        <taxon>Pseudonocardia</taxon>
    </lineage>
</organism>
<evidence type="ECO:0000256" key="10">
    <source>
        <dbReference type="HAMAP-Rule" id="MF_01464"/>
    </source>
</evidence>
<proteinExistence type="inferred from homology"/>
<feature type="region of interest" description="Disordered" evidence="11">
    <location>
        <begin position="756"/>
        <end position="776"/>
    </location>
</feature>
<dbReference type="Proteomes" id="UP000820669">
    <property type="component" value="Unassembled WGS sequence"/>
</dbReference>
<dbReference type="RefSeq" id="WP_169381596.1">
    <property type="nucleotide sequence ID" value="NZ_JAAXLA010000019.1"/>
</dbReference>
<dbReference type="Gene3D" id="1.20.1640.10">
    <property type="entry name" value="Multidrug efflux transporter AcrB transmembrane domain"/>
    <property type="match status" value="2"/>
</dbReference>
<dbReference type="InterPro" id="IPR022646">
    <property type="entry name" value="SecD/SecF_CS"/>
</dbReference>
<keyword evidence="3 9" id="KW-1003">Cell membrane</keyword>
<comment type="subcellular location">
    <subcellularLocation>
        <location evidence="1 9">Cell membrane</location>
        <topology evidence="1 9">Multi-pass membrane protein</topology>
    </subcellularLocation>
</comment>
<dbReference type="Pfam" id="PF22599">
    <property type="entry name" value="SecDF_P1_head"/>
    <property type="match status" value="1"/>
</dbReference>
<dbReference type="HAMAP" id="MF_01464_B">
    <property type="entry name" value="SecF_B"/>
    <property type="match status" value="1"/>
</dbReference>
<dbReference type="NCBIfam" id="TIGR00916">
    <property type="entry name" value="2A0604s01"/>
    <property type="match status" value="1"/>
</dbReference>
<dbReference type="NCBIfam" id="TIGR00966">
    <property type="entry name" value="transloc_SecF"/>
    <property type="match status" value="1"/>
</dbReference>
<evidence type="ECO:0000256" key="11">
    <source>
        <dbReference type="SAM" id="MobiDB-lite"/>
    </source>
</evidence>
<keyword evidence="12" id="KW-0732">Signal</keyword>
<dbReference type="Gene3D" id="3.30.1360.200">
    <property type="match status" value="1"/>
</dbReference>
<feature type="transmembrane region" description="Helical" evidence="9">
    <location>
        <begin position="725"/>
        <end position="751"/>
    </location>
</feature>
<dbReference type="Pfam" id="PF07549">
    <property type="entry name" value="Sec_GG"/>
    <property type="match status" value="2"/>
</dbReference>
<dbReference type="HAMAP" id="MF_01463_B">
    <property type="entry name" value="SecD_B"/>
    <property type="match status" value="1"/>
</dbReference>
<comment type="caution">
    <text evidence="16">The sequence shown here is derived from an EMBL/GenBank/DDBJ whole genome shotgun (WGS) entry which is preliminary data.</text>
</comment>
<dbReference type="Pfam" id="PF21760">
    <property type="entry name" value="SecD_1st"/>
    <property type="match status" value="1"/>
</dbReference>
<comment type="similarity">
    <text evidence="9">Belongs to the SecD/SecF family. SecD subfamily.</text>
</comment>
<reference evidence="16 17" key="1">
    <citation type="submission" date="2020-04" db="EMBL/GenBank/DDBJ databases">
        <authorList>
            <person name="Klaysubun C."/>
            <person name="Duangmal K."/>
            <person name="Lipun K."/>
        </authorList>
    </citation>
    <scope>NUCLEOTIDE SEQUENCE [LARGE SCALE GENOMIC DNA]</scope>
    <source>
        <strain evidence="16 17">K10HN5</strain>
    </source>
</reference>
<keyword evidence="4 9" id="KW-0812">Transmembrane</keyword>
<feature type="transmembrane region" description="Helical" evidence="9">
    <location>
        <begin position="335"/>
        <end position="354"/>
    </location>
</feature>
<feature type="transmembrane region" description="Helical" evidence="9">
    <location>
        <begin position="649"/>
        <end position="670"/>
    </location>
</feature>
<keyword evidence="17" id="KW-1185">Reference proteome</keyword>
<evidence type="ECO:0000256" key="8">
    <source>
        <dbReference type="ARBA" id="ARBA00023136"/>
    </source>
</evidence>
<feature type="signal peptide" evidence="12">
    <location>
        <begin position="1"/>
        <end position="25"/>
    </location>
</feature>
<evidence type="ECO:0000256" key="9">
    <source>
        <dbReference type="HAMAP-Rule" id="MF_01463"/>
    </source>
</evidence>
<dbReference type="InterPro" id="IPR005791">
    <property type="entry name" value="SecD"/>
</dbReference>
<comment type="similarity">
    <text evidence="10">Belongs to the SecD/SecF family. SecF subfamily.</text>
</comment>
<comment type="caution">
    <text evidence="9">Lacks conserved residue(s) required for the propagation of feature annotation.</text>
</comment>
<evidence type="ECO:0000256" key="6">
    <source>
        <dbReference type="ARBA" id="ARBA00022989"/>
    </source>
</evidence>
<feature type="domain" description="SecDF P1 head subdomain" evidence="15">
    <location>
        <begin position="150"/>
        <end position="261"/>
    </location>
</feature>
<feature type="transmembrane region" description="Helical" evidence="9">
    <location>
        <begin position="701"/>
        <end position="719"/>
    </location>
</feature>
<evidence type="ECO:0000256" key="5">
    <source>
        <dbReference type="ARBA" id="ARBA00022927"/>
    </source>
</evidence>
<protein>
    <recommendedName>
        <fullName evidence="9 10">Multifunctional fusion protein</fullName>
    </recommendedName>
    <domain>
        <recommendedName>
            <fullName evidence="9">Protein translocase subunit SecD</fullName>
        </recommendedName>
    </domain>
    <domain>
        <recommendedName>
            <fullName evidence="10">Protein-export membrane protein SecF</fullName>
        </recommendedName>
    </domain>
</protein>
<evidence type="ECO:0000256" key="3">
    <source>
        <dbReference type="ARBA" id="ARBA00022475"/>
    </source>
</evidence>
<keyword evidence="8 9" id="KW-0472">Membrane</keyword>
<comment type="subunit">
    <text evidence="10">Forms a complex with SecD. Part of the essential Sec protein translocation apparatus which comprises SecA, SecYEG and auxiliary proteins SecDF. Other proteins may also be involved.</text>
</comment>
<evidence type="ECO:0000259" key="15">
    <source>
        <dbReference type="Pfam" id="PF22599"/>
    </source>
</evidence>
<dbReference type="Gene3D" id="3.30.70.3400">
    <property type="match status" value="1"/>
</dbReference>
<evidence type="ECO:0000259" key="13">
    <source>
        <dbReference type="Pfam" id="PF02355"/>
    </source>
</evidence>
<dbReference type="InterPro" id="IPR054384">
    <property type="entry name" value="SecDF_P1_head"/>
</dbReference>
<gene>
    <name evidence="9 16" type="primary">secD</name>
    <name evidence="10" type="synonym">secF</name>
    <name evidence="16" type="ORF">HF526_12645</name>
</gene>
<feature type="transmembrane region" description="Helical" evidence="9">
    <location>
        <begin position="481"/>
        <end position="500"/>
    </location>
</feature>
<name>A0ABX1S9B1_9PSEU</name>
<feature type="domain" description="Protein export membrane protein SecD/SecF C-terminal" evidence="13">
    <location>
        <begin position="263"/>
        <end position="438"/>
    </location>
</feature>
<feature type="transmembrane region" description="Helical" evidence="9">
    <location>
        <begin position="415"/>
        <end position="442"/>
    </location>
</feature>
<dbReference type="SUPFAM" id="SSF82866">
    <property type="entry name" value="Multidrug efflux transporter AcrB transmembrane domain"/>
    <property type="match status" value="2"/>
</dbReference>
<dbReference type="InterPro" id="IPR055344">
    <property type="entry name" value="SecD_SecF_C_bact"/>
</dbReference>
<feature type="transmembrane region" description="Helical" evidence="9">
    <location>
        <begin position="282"/>
        <end position="300"/>
    </location>
</feature>
<feature type="domain" description="Protein export membrane protein SecD/SecF C-terminal" evidence="13">
    <location>
        <begin position="577"/>
        <end position="752"/>
    </location>
</feature>
<dbReference type="NCBIfam" id="NF009583">
    <property type="entry name" value="PRK13024.1-3"/>
    <property type="match status" value="1"/>
</dbReference>
<evidence type="ECO:0000259" key="14">
    <source>
        <dbReference type="Pfam" id="PF21760"/>
    </source>
</evidence>
<dbReference type="Pfam" id="PF02355">
    <property type="entry name" value="SecD_SecF_C"/>
    <property type="match status" value="2"/>
</dbReference>
<sequence>MSRHSPWRAVAARALLCLLVLGASAAVLLTVEPRLGLDLRGGTQITLQAGDDARPATVEDTDATLEVLRGRVDALGVAEPVLVRAGDDRIVVELPGLTDPAEAVEVLGRTAQLTIHPVLSARPDPALLAGSPPAAENELPDGAGNLLRLAPAALTGAGVSDAGPGRDPQAGPGSFVSIDFTSEAAPTWQAITAQAACAAPGDPSRRVAIVLDGTVISSPGMVEAIGCGVGIAGGRTQITGQFSAEQARELAVLIRGGSLPVPVEIIEQRTVGPTLGAAAIEASVQAVLLGAAGTGVFLLLMYKVAGLVALIALAGYGLISAAVLLGLGATVTLPGLAGFVLAVGMAVDANVLVFERAREEWAARPATRKGHQSRLRRAVDGGFRGAFSAIADAGATTLIAAGLLVWLAAGPVRGFGVTLAVGVLVSLFSALVLTGVLLRLLVASGPPARRPRWSGLDGPGRVRRALAARPGLPAALYRQPVRWVVISGAVAVLALAGPLIRGLDLGIEFTGGRLLSYEQVPADLDPEQVRTALAAAGEDRAVVSLSDGGLDVRTPPITEAERAGIDDVVAAATGVADSAPVRDEQVGPSLGQELARRALLALALAVAAQLVYLAIRFDWRLGAATVLALIADSVVLLGAMSWFGRPVDGIFLAAALTTIGYSVNDSVVVFDRVREMCRHHRGEPFARVVGAAVLQTLPRTVATGAGVAFVLAALLLFGGGALTDLAFALLVGLLAGTLSTITLAAPVAVLIDRRRPGAGSPGRERARAQEGNGAVM</sequence>
<dbReference type="InterPro" id="IPR048631">
    <property type="entry name" value="SecD_1st"/>
</dbReference>
<keyword evidence="6 9" id="KW-1133">Transmembrane helix</keyword>
<dbReference type="InterPro" id="IPR022813">
    <property type="entry name" value="SecD/SecF_arch_bac"/>
</dbReference>
<dbReference type="PANTHER" id="PTHR30081">
    <property type="entry name" value="PROTEIN-EXPORT MEMBRANE PROTEIN SEC"/>
    <property type="match status" value="1"/>
</dbReference>